<sequence length="273" mass="31150">MSQSPAILNMPHSMKKKIITALVAVVIGHAGVLWAVSHMKPIELKPIEKKPLKVKFVTLKEDEPPPPPPPAKIEPINPKVEPKPIEKKIEPLPVEKPKVISQKVQKIEPKAIQQDDTQEKLKKQQDLEKQRLEQLQREQALKEQQAREQALREQQAREQALREQQAREQENRNKPKKVSVGEVSWSRQPRISEEKIAYYFKPEDGLKVIELEITSDGTGAITDVKVIKSTGNEKFDAYVVKQTYGARFKAYKPNGITTPFVIRQPFDASVVKR</sequence>
<dbReference type="SUPFAM" id="SSF74653">
    <property type="entry name" value="TolA/TonB C-terminal domain"/>
    <property type="match status" value="1"/>
</dbReference>
<evidence type="ECO:0000256" key="4">
    <source>
        <dbReference type="ARBA" id="ARBA00023136"/>
    </source>
</evidence>
<evidence type="ECO:0000256" key="3">
    <source>
        <dbReference type="ARBA" id="ARBA00022989"/>
    </source>
</evidence>
<organism evidence="6 7">
    <name type="scientific">Acinetobacter modestus</name>
    <dbReference type="NCBI Taxonomy" id="1776740"/>
    <lineage>
        <taxon>Bacteria</taxon>
        <taxon>Pseudomonadati</taxon>
        <taxon>Pseudomonadota</taxon>
        <taxon>Gammaproteobacteria</taxon>
        <taxon>Moraxellales</taxon>
        <taxon>Moraxellaceae</taxon>
        <taxon>Acinetobacter</taxon>
    </lineage>
</organism>
<accession>N9N8B5</accession>
<reference evidence="6 7" key="1">
    <citation type="submission" date="2013-02" db="EMBL/GenBank/DDBJ databases">
        <title>The Genome Sequence of Acinetobacter sp. ANC 3862.</title>
        <authorList>
            <consortium name="The Broad Institute Genome Sequencing Platform"/>
            <consortium name="The Broad Institute Genome Sequencing Center for Infectious Disease"/>
            <person name="Cerqueira G."/>
            <person name="Feldgarden M."/>
            <person name="Courvalin P."/>
            <person name="Perichon B."/>
            <person name="Grillot-Courvalin C."/>
            <person name="Clermont D."/>
            <person name="Rocha E."/>
            <person name="Yoon E.-J."/>
            <person name="Nemec A."/>
            <person name="Walker B."/>
            <person name="Young S.K."/>
            <person name="Zeng Q."/>
            <person name="Gargeya S."/>
            <person name="Fitzgerald M."/>
            <person name="Haas B."/>
            <person name="Abouelleil A."/>
            <person name="Alvarado L."/>
            <person name="Arachchi H.M."/>
            <person name="Berlin A.M."/>
            <person name="Chapman S.B."/>
            <person name="Dewar J."/>
            <person name="Goldberg J."/>
            <person name="Griggs A."/>
            <person name="Gujja S."/>
            <person name="Hansen M."/>
            <person name="Howarth C."/>
            <person name="Imamovic A."/>
            <person name="Larimer J."/>
            <person name="McCowan C."/>
            <person name="Murphy C."/>
            <person name="Neiman D."/>
            <person name="Pearson M."/>
            <person name="Priest M."/>
            <person name="Roberts A."/>
            <person name="Saif S."/>
            <person name="Shea T."/>
            <person name="Sisk P."/>
            <person name="Sykes S."/>
            <person name="Wortman J."/>
            <person name="Nusbaum C."/>
            <person name="Birren B."/>
        </authorList>
    </citation>
    <scope>NUCLEOTIDE SEQUENCE [LARGE SCALE GENOMIC DNA]</scope>
    <source>
        <strain evidence="6 7">ANC 3862</strain>
    </source>
</reference>
<dbReference type="STRING" id="1217705.F900_02701"/>
<dbReference type="Proteomes" id="UP000013248">
    <property type="component" value="Unassembled WGS sequence"/>
</dbReference>
<feature type="compositionally biased region" description="Basic and acidic residues" evidence="5">
    <location>
        <begin position="80"/>
        <end position="98"/>
    </location>
</feature>
<dbReference type="NCBIfam" id="TIGR01352">
    <property type="entry name" value="tonB_Cterm"/>
    <property type="match status" value="1"/>
</dbReference>
<protein>
    <recommendedName>
        <fullName evidence="8">TonB C-terminal domain-containing protein</fullName>
    </recommendedName>
</protein>
<dbReference type="eggNOG" id="COG0810">
    <property type="taxonomic scope" value="Bacteria"/>
</dbReference>
<evidence type="ECO:0000256" key="2">
    <source>
        <dbReference type="ARBA" id="ARBA00022692"/>
    </source>
</evidence>
<feature type="compositionally biased region" description="Basic and acidic residues" evidence="5">
    <location>
        <begin position="138"/>
        <end position="173"/>
    </location>
</feature>
<gene>
    <name evidence="6" type="ORF">F900_02701</name>
</gene>
<keyword evidence="2" id="KW-0812">Transmembrane</keyword>
<keyword evidence="4" id="KW-0472">Membrane</keyword>
<feature type="region of interest" description="Disordered" evidence="5">
    <location>
        <begin position="138"/>
        <end position="186"/>
    </location>
</feature>
<comment type="caution">
    <text evidence="6">The sequence shown here is derived from an EMBL/GenBank/DDBJ whole genome shotgun (WGS) entry which is preliminary data.</text>
</comment>
<evidence type="ECO:0000256" key="1">
    <source>
        <dbReference type="ARBA" id="ARBA00004167"/>
    </source>
</evidence>
<evidence type="ECO:0000313" key="6">
    <source>
        <dbReference type="EMBL" id="ENW99016.1"/>
    </source>
</evidence>
<name>N9N8B5_9GAMM</name>
<dbReference type="RefSeq" id="WP_005218263.1">
    <property type="nucleotide sequence ID" value="NZ_KB850089.1"/>
</dbReference>
<comment type="subcellular location">
    <subcellularLocation>
        <location evidence="1">Membrane</location>
        <topology evidence="1">Single-pass membrane protein</topology>
    </subcellularLocation>
</comment>
<dbReference type="GO" id="GO:0016020">
    <property type="term" value="C:membrane"/>
    <property type="evidence" value="ECO:0007669"/>
    <property type="project" value="UniProtKB-SubCell"/>
</dbReference>
<dbReference type="InterPro" id="IPR006260">
    <property type="entry name" value="TonB/TolA_C"/>
</dbReference>
<feature type="region of interest" description="Disordered" evidence="5">
    <location>
        <begin position="58"/>
        <end position="125"/>
    </location>
</feature>
<evidence type="ECO:0000313" key="7">
    <source>
        <dbReference type="Proteomes" id="UP000013248"/>
    </source>
</evidence>
<dbReference type="PATRIC" id="fig|1217705.3.peg.2623"/>
<evidence type="ECO:0000256" key="5">
    <source>
        <dbReference type="SAM" id="MobiDB-lite"/>
    </source>
</evidence>
<proteinExistence type="predicted"/>
<dbReference type="AlphaFoldDB" id="N9N8B5"/>
<keyword evidence="3" id="KW-1133">Transmembrane helix</keyword>
<evidence type="ECO:0008006" key="8">
    <source>
        <dbReference type="Google" id="ProtNLM"/>
    </source>
</evidence>
<dbReference type="HOGENOM" id="CLU_1064073_0_0_6"/>
<dbReference type="EMBL" id="APRP01000030">
    <property type="protein sequence ID" value="ENW99016.1"/>
    <property type="molecule type" value="Genomic_DNA"/>
</dbReference>